<name>A0ACC1JGE9_9FUNG</name>
<accession>A0ACC1JGE9</accession>
<dbReference type="EMBL" id="JANBPW010000190">
    <property type="protein sequence ID" value="KAJ1950510.1"/>
    <property type="molecule type" value="Genomic_DNA"/>
</dbReference>
<sequence>MQSSMWELATLQAHYYPNIATLTRIFNEPFHKPTFLLEDFLDHTYTTFFESDTARRPKKPPALAVQPPVSLFRSGDAVTEFMSF</sequence>
<evidence type="ECO:0000313" key="2">
    <source>
        <dbReference type="Proteomes" id="UP001150603"/>
    </source>
</evidence>
<evidence type="ECO:0000313" key="1">
    <source>
        <dbReference type="EMBL" id="KAJ1950510.1"/>
    </source>
</evidence>
<gene>
    <name evidence="1" type="primary">NOC4_1</name>
    <name evidence="1" type="ORF">FBU59_000649</name>
</gene>
<keyword evidence="2" id="KW-1185">Reference proteome</keyword>
<protein>
    <submittedName>
        <fullName evidence="1">Maturation and nuclear export of 40S ribosomal subunits interacting protein</fullName>
    </submittedName>
</protein>
<reference evidence="1" key="1">
    <citation type="submission" date="2022-07" db="EMBL/GenBank/DDBJ databases">
        <title>Phylogenomic reconstructions and comparative analyses of Kickxellomycotina fungi.</title>
        <authorList>
            <person name="Reynolds N.K."/>
            <person name="Stajich J.E."/>
            <person name="Barry K."/>
            <person name="Grigoriev I.V."/>
            <person name="Crous P."/>
            <person name="Smith M.E."/>
        </authorList>
    </citation>
    <scope>NUCLEOTIDE SEQUENCE</scope>
    <source>
        <strain evidence="1">NRRL 5244</strain>
    </source>
</reference>
<dbReference type="Proteomes" id="UP001150603">
    <property type="component" value="Unassembled WGS sequence"/>
</dbReference>
<proteinExistence type="predicted"/>
<organism evidence="1 2">
    <name type="scientific">Linderina macrospora</name>
    <dbReference type="NCBI Taxonomy" id="4868"/>
    <lineage>
        <taxon>Eukaryota</taxon>
        <taxon>Fungi</taxon>
        <taxon>Fungi incertae sedis</taxon>
        <taxon>Zoopagomycota</taxon>
        <taxon>Kickxellomycotina</taxon>
        <taxon>Kickxellomycetes</taxon>
        <taxon>Kickxellales</taxon>
        <taxon>Kickxellaceae</taxon>
        <taxon>Linderina</taxon>
    </lineage>
</organism>
<comment type="caution">
    <text evidence="1">The sequence shown here is derived from an EMBL/GenBank/DDBJ whole genome shotgun (WGS) entry which is preliminary data.</text>
</comment>